<protein>
    <recommendedName>
        <fullName evidence="2">histidine kinase</fullName>
        <ecNumber evidence="2">2.7.13.3</ecNumber>
    </recommendedName>
</protein>
<dbReference type="InterPro" id="IPR003661">
    <property type="entry name" value="HisK_dim/P_dom"/>
</dbReference>
<dbReference type="Proteomes" id="UP001055101">
    <property type="component" value="Unassembled WGS sequence"/>
</dbReference>
<dbReference type="RefSeq" id="WP_147816335.1">
    <property type="nucleotide sequence ID" value="NZ_BPRA01000019.1"/>
</dbReference>
<dbReference type="SMART" id="SM00388">
    <property type="entry name" value="HisKA"/>
    <property type="match status" value="1"/>
</dbReference>
<accession>A0ABQ4TTJ0</accession>
<reference evidence="9" key="2">
    <citation type="submission" date="2021-08" db="EMBL/GenBank/DDBJ databases">
        <authorList>
            <person name="Tani A."/>
            <person name="Ola A."/>
            <person name="Ogura Y."/>
            <person name="Katsura K."/>
            <person name="Hayashi T."/>
        </authorList>
    </citation>
    <scope>NUCLEOTIDE SEQUENCE</scope>
    <source>
        <strain evidence="9">DSM 23674</strain>
    </source>
</reference>
<dbReference type="CDD" id="cd00082">
    <property type="entry name" value="HisKA"/>
    <property type="match status" value="1"/>
</dbReference>
<feature type="transmembrane region" description="Helical" evidence="7">
    <location>
        <begin position="139"/>
        <end position="159"/>
    </location>
</feature>
<feature type="domain" description="Histidine kinase" evidence="8">
    <location>
        <begin position="237"/>
        <end position="459"/>
    </location>
</feature>
<comment type="catalytic activity">
    <reaction evidence="1">
        <text>ATP + protein L-histidine = ADP + protein N-phospho-L-histidine.</text>
        <dbReference type="EC" id="2.7.13.3"/>
    </reaction>
</comment>
<dbReference type="Gene3D" id="3.30.565.10">
    <property type="entry name" value="Histidine kinase-like ATPase, C-terminal domain"/>
    <property type="match status" value="1"/>
</dbReference>
<comment type="caution">
    <text evidence="9">The sequence shown here is derived from an EMBL/GenBank/DDBJ whole genome shotgun (WGS) entry which is preliminary data.</text>
</comment>
<dbReference type="GO" id="GO:0016301">
    <property type="term" value="F:kinase activity"/>
    <property type="evidence" value="ECO:0007669"/>
    <property type="project" value="UniProtKB-KW"/>
</dbReference>
<evidence type="ECO:0000256" key="6">
    <source>
        <dbReference type="ARBA" id="ARBA00023012"/>
    </source>
</evidence>
<name>A0ABQ4TTJ0_9HYPH</name>
<dbReference type="Pfam" id="PF02518">
    <property type="entry name" value="HATPase_c"/>
    <property type="match status" value="1"/>
</dbReference>
<organism evidence="9 10">
    <name type="scientific">Methylobacterium thuringiense</name>
    <dbReference type="NCBI Taxonomy" id="1003091"/>
    <lineage>
        <taxon>Bacteria</taxon>
        <taxon>Pseudomonadati</taxon>
        <taxon>Pseudomonadota</taxon>
        <taxon>Alphaproteobacteria</taxon>
        <taxon>Hyphomicrobiales</taxon>
        <taxon>Methylobacteriaceae</taxon>
        <taxon>Methylobacterium</taxon>
    </lineage>
</organism>
<dbReference type="InterPro" id="IPR036097">
    <property type="entry name" value="HisK_dim/P_sf"/>
</dbReference>
<evidence type="ECO:0000256" key="3">
    <source>
        <dbReference type="ARBA" id="ARBA00022553"/>
    </source>
</evidence>
<dbReference type="SMART" id="SM00387">
    <property type="entry name" value="HATPase_c"/>
    <property type="match status" value="1"/>
</dbReference>
<feature type="transmembrane region" description="Helical" evidence="7">
    <location>
        <begin position="89"/>
        <end position="110"/>
    </location>
</feature>
<dbReference type="PANTHER" id="PTHR43711:SF26">
    <property type="entry name" value="SENSOR HISTIDINE KINASE RCSC"/>
    <property type="match status" value="1"/>
</dbReference>
<feature type="transmembrane region" description="Helical" evidence="7">
    <location>
        <begin position="34"/>
        <end position="56"/>
    </location>
</feature>
<dbReference type="EMBL" id="BPRA01000019">
    <property type="protein sequence ID" value="GJE57210.1"/>
    <property type="molecule type" value="Genomic_DNA"/>
</dbReference>
<feature type="transmembrane region" description="Helical" evidence="7">
    <location>
        <begin position="62"/>
        <end position="82"/>
    </location>
</feature>
<keyword evidence="7" id="KW-0472">Membrane</keyword>
<keyword evidence="7" id="KW-1133">Transmembrane helix</keyword>
<keyword evidence="7" id="KW-0812">Transmembrane</keyword>
<keyword evidence="10" id="KW-1185">Reference proteome</keyword>
<dbReference type="Pfam" id="PF00512">
    <property type="entry name" value="HisKA"/>
    <property type="match status" value="1"/>
</dbReference>
<keyword evidence="4" id="KW-0808">Transferase</keyword>
<dbReference type="InterPro" id="IPR050736">
    <property type="entry name" value="Sensor_HK_Regulatory"/>
</dbReference>
<dbReference type="SUPFAM" id="SSF55874">
    <property type="entry name" value="ATPase domain of HSP90 chaperone/DNA topoisomerase II/histidine kinase"/>
    <property type="match status" value="1"/>
</dbReference>
<evidence type="ECO:0000256" key="2">
    <source>
        <dbReference type="ARBA" id="ARBA00012438"/>
    </source>
</evidence>
<evidence type="ECO:0000256" key="7">
    <source>
        <dbReference type="SAM" id="Phobius"/>
    </source>
</evidence>
<evidence type="ECO:0000313" key="9">
    <source>
        <dbReference type="EMBL" id="GJE57210.1"/>
    </source>
</evidence>
<dbReference type="SUPFAM" id="SSF47384">
    <property type="entry name" value="Homodimeric domain of signal transducing histidine kinase"/>
    <property type="match status" value="1"/>
</dbReference>
<evidence type="ECO:0000256" key="1">
    <source>
        <dbReference type="ARBA" id="ARBA00000085"/>
    </source>
</evidence>
<feature type="transmembrane region" description="Helical" evidence="7">
    <location>
        <begin position="174"/>
        <end position="194"/>
    </location>
</feature>
<dbReference type="PRINTS" id="PR00344">
    <property type="entry name" value="BCTRLSENSOR"/>
</dbReference>
<evidence type="ECO:0000313" key="10">
    <source>
        <dbReference type="Proteomes" id="UP001055101"/>
    </source>
</evidence>
<evidence type="ECO:0000259" key="8">
    <source>
        <dbReference type="PROSITE" id="PS50109"/>
    </source>
</evidence>
<dbReference type="EC" id="2.7.13.3" evidence="2"/>
<dbReference type="InterPro" id="IPR003594">
    <property type="entry name" value="HATPase_dom"/>
</dbReference>
<feature type="transmembrane region" description="Helical" evidence="7">
    <location>
        <begin position="116"/>
        <end position="132"/>
    </location>
</feature>
<dbReference type="Gene3D" id="1.10.287.130">
    <property type="match status" value="1"/>
</dbReference>
<evidence type="ECO:0000256" key="5">
    <source>
        <dbReference type="ARBA" id="ARBA00022777"/>
    </source>
</evidence>
<reference evidence="9" key="1">
    <citation type="journal article" date="2021" name="Front. Microbiol.">
        <title>Comprehensive Comparative Genomics and Phenotyping of Methylobacterium Species.</title>
        <authorList>
            <person name="Alessa O."/>
            <person name="Ogura Y."/>
            <person name="Fujitani Y."/>
            <person name="Takami H."/>
            <person name="Hayashi T."/>
            <person name="Sahin N."/>
            <person name="Tani A."/>
        </authorList>
    </citation>
    <scope>NUCLEOTIDE SEQUENCE</scope>
    <source>
        <strain evidence="9">DSM 23674</strain>
    </source>
</reference>
<keyword evidence="3" id="KW-0597">Phosphoprotein</keyword>
<gene>
    <name evidence="9" type="primary">rcsC_17</name>
    <name evidence="9" type="ORF">EKPJFOCH_3723</name>
</gene>
<dbReference type="InterPro" id="IPR004358">
    <property type="entry name" value="Sig_transdc_His_kin-like_C"/>
</dbReference>
<dbReference type="PANTHER" id="PTHR43711">
    <property type="entry name" value="TWO-COMPONENT HISTIDINE KINASE"/>
    <property type="match status" value="1"/>
</dbReference>
<dbReference type="InterPro" id="IPR005467">
    <property type="entry name" value="His_kinase_dom"/>
</dbReference>
<keyword evidence="6" id="KW-0902">Two-component regulatory system</keyword>
<keyword evidence="5 9" id="KW-0418">Kinase</keyword>
<dbReference type="PROSITE" id="PS50109">
    <property type="entry name" value="HIS_KIN"/>
    <property type="match status" value="1"/>
</dbReference>
<dbReference type="InterPro" id="IPR036890">
    <property type="entry name" value="HATPase_C_sf"/>
</dbReference>
<evidence type="ECO:0000256" key="4">
    <source>
        <dbReference type="ARBA" id="ARBA00022679"/>
    </source>
</evidence>
<sequence length="488" mass="52824">MPRNLKLETFDRFVDWFLHPSMVDDKSTRKQARLFLLSHILGPFLGNGVALVLLLADPAPGFEIGVMFLAISGFWAFPFLLRCCGRLELLALISIQNLTFAVLWTTYFYGGATSPFLAWMITIPLLAFFYVGDSRSMRLAIVVLLAVNAAGFYALYHLFEAPAHGLSAVAMQRLGLLSTAAIAAYVTMMALYYAKALASQAELETVMRSHKATASALKQAALQSERASAAKVEFVAKMSHELRTPLNAIIGYSQMLLEEAEGCEEDEDFVDLQRIQSAGQHLLKLVNQILELAKIDAGRMEVFNETLSIAEIVEDLARDLRAGAAERGNLLTVSLDPEIGAITGDRMKIESALSQILHNAIKYTENGTITVTGARVTGLHGEAFRITVEDTGIGIAAEHLPSLFEQFAVNDEQTATKYGGTGLGLALARKLCRLMQGDIAVETELGRGSRFILTFPAKPPAGAVATPSVLSALPGPTQDLGYPQAVAA</sequence>
<proteinExistence type="predicted"/>